<evidence type="ECO:0000313" key="2">
    <source>
        <dbReference type="Proteomes" id="UP000299102"/>
    </source>
</evidence>
<gene>
    <name evidence="1" type="ORF">EVAR_80235_1</name>
</gene>
<dbReference type="Proteomes" id="UP000299102">
    <property type="component" value="Unassembled WGS sequence"/>
</dbReference>
<comment type="caution">
    <text evidence="1">The sequence shown here is derived from an EMBL/GenBank/DDBJ whole genome shotgun (WGS) entry which is preliminary data.</text>
</comment>
<accession>A0A4C1UB98</accession>
<protein>
    <submittedName>
        <fullName evidence="1">Uncharacterized protein</fullName>
    </submittedName>
</protein>
<evidence type="ECO:0000313" key="1">
    <source>
        <dbReference type="EMBL" id="GBP23618.1"/>
    </source>
</evidence>
<sequence length="192" mass="22146">MRERMRRNREPQNRVPNICNALLKIANESHEHGQTNLALNVCNALLKIETKCHEHVQGNLASNIRNVLLKIVTECQESSAERSLRLSAQNARSSQLHVRQSSAELSYQYLSTQMYPKQQSVFSIRKNDPLGNLLQDTPLIIWDVCSMSHRAGAYIKRHQKLRQFDGGHNLCVGWRLSPNTTGYNKKYTCRRY</sequence>
<proteinExistence type="predicted"/>
<name>A0A4C1UB98_EUMVA</name>
<keyword evidence="2" id="KW-1185">Reference proteome</keyword>
<dbReference type="EMBL" id="BGZK01000152">
    <property type="protein sequence ID" value="GBP23618.1"/>
    <property type="molecule type" value="Genomic_DNA"/>
</dbReference>
<reference evidence="1 2" key="1">
    <citation type="journal article" date="2019" name="Commun. Biol.">
        <title>The bagworm genome reveals a unique fibroin gene that provides high tensile strength.</title>
        <authorList>
            <person name="Kono N."/>
            <person name="Nakamura H."/>
            <person name="Ohtoshi R."/>
            <person name="Tomita M."/>
            <person name="Numata K."/>
            <person name="Arakawa K."/>
        </authorList>
    </citation>
    <scope>NUCLEOTIDE SEQUENCE [LARGE SCALE GENOMIC DNA]</scope>
</reference>
<organism evidence="1 2">
    <name type="scientific">Eumeta variegata</name>
    <name type="common">Bagworm moth</name>
    <name type="synonym">Eumeta japonica</name>
    <dbReference type="NCBI Taxonomy" id="151549"/>
    <lineage>
        <taxon>Eukaryota</taxon>
        <taxon>Metazoa</taxon>
        <taxon>Ecdysozoa</taxon>
        <taxon>Arthropoda</taxon>
        <taxon>Hexapoda</taxon>
        <taxon>Insecta</taxon>
        <taxon>Pterygota</taxon>
        <taxon>Neoptera</taxon>
        <taxon>Endopterygota</taxon>
        <taxon>Lepidoptera</taxon>
        <taxon>Glossata</taxon>
        <taxon>Ditrysia</taxon>
        <taxon>Tineoidea</taxon>
        <taxon>Psychidae</taxon>
        <taxon>Oiketicinae</taxon>
        <taxon>Eumeta</taxon>
    </lineage>
</organism>
<dbReference type="AlphaFoldDB" id="A0A4C1UB98"/>